<comment type="function">
    <text evidence="8">Also involved in hydrogenase metallocenter assembly, probably by participating in the nickel insertion step. This function in hydrogenase biosynthesis requires chaperone activity and the presence of the metal-binding domain, but not PPIase activity.</text>
</comment>
<evidence type="ECO:0000313" key="13">
    <source>
        <dbReference type="Proteomes" id="UP000012040"/>
    </source>
</evidence>
<keyword evidence="4" id="KW-0963">Cytoplasm</keyword>
<dbReference type="KEGG" id="bex:A11Q_1142"/>
<evidence type="ECO:0000256" key="6">
    <source>
        <dbReference type="ARBA" id="ARBA00023186"/>
    </source>
</evidence>
<gene>
    <name evidence="12" type="ORF">A11Q_1142</name>
</gene>
<dbReference type="EC" id="5.2.1.8" evidence="10"/>
<dbReference type="STRING" id="1184267.A11Q_1142"/>
<proteinExistence type="inferred from homology"/>
<dbReference type="AlphaFoldDB" id="M4V811"/>
<protein>
    <recommendedName>
        <fullName evidence="10">Peptidyl-prolyl cis-trans isomerase</fullName>
        <ecNumber evidence="10">5.2.1.8</ecNumber>
    </recommendedName>
</protein>
<feature type="domain" description="PPIase FKBP-type" evidence="11">
    <location>
        <begin position="1"/>
        <end position="97"/>
    </location>
</feature>
<dbReference type="Gene3D" id="3.10.50.40">
    <property type="match status" value="1"/>
</dbReference>
<dbReference type="InterPro" id="IPR001179">
    <property type="entry name" value="PPIase_FKBP_dom"/>
</dbReference>
<dbReference type="eggNOG" id="COG1047">
    <property type="taxonomic scope" value="Bacteria"/>
</dbReference>
<comment type="subcellular location">
    <subcellularLocation>
        <location evidence="2">Cytoplasm</location>
    </subcellularLocation>
</comment>
<dbReference type="HOGENOM" id="CLU_098197_1_1_7"/>
<dbReference type="SUPFAM" id="SSF54534">
    <property type="entry name" value="FKBP-like"/>
    <property type="match status" value="1"/>
</dbReference>
<accession>M4V811</accession>
<sequence length="156" mass="17603">MQPQIISFNCLLKNIAGKVLSSTYNREVLNVVDDENVMLLGLAKGLQNLTKGEKRRISLSAQDAYGFYDPKKVILYPRKYLPQDIRVGTSVTIVGKSGRSRIYKVIELYHHMVTLDENHPLAGQDLVFEIEALSVRPATQTEINESYNMVGVQILH</sequence>
<dbReference type="PROSITE" id="PS50059">
    <property type="entry name" value="FKBP_PPIASE"/>
    <property type="match status" value="1"/>
</dbReference>
<organism evidence="12 13">
    <name type="scientific">Pseudobdellovibrio exovorus JSS</name>
    <dbReference type="NCBI Taxonomy" id="1184267"/>
    <lineage>
        <taxon>Bacteria</taxon>
        <taxon>Pseudomonadati</taxon>
        <taxon>Bdellovibrionota</taxon>
        <taxon>Bdellovibrionia</taxon>
        <taxon>Bdellovibrionales</taxon>
        <taxon>Pseudobdellovibrionaceae</taxon>
        <taxon>Pseudobdellovibrio</taxon>
    </lineage>
</organism>
<evidence type="ECO:0000256" key="5">
    <source>
        <dbReference type="ARBA" id="ARBA00023110"/>
    </source>
</evidence>
<evidence type="ECO:0000256" key="9">
    <source>
        <dbReference type="PROSITE-ProRule" id="PRU00277"/>
    </source>
</evidence>
<comment type="similarity">
    <text evidence="3 10">Belongs to the FKBP-type PPIase family.</text>
</comment>
<evidence type="ECO:0000256" key="10">
    <source>
        <dbReference type="RuleBase" id="RU003915"/>
    </source>
</evidence>
<dbReference type="PANTHER" id="PTHR47861">
    <property type="entry name" value="FKBP-TYPE PEPTIDYL-PROLYL CIS-TRANS ISOMERASE SLYD"/>
    <property type="match status" value="1"/>
</dbReference>
<evidence type="ECO:0000256" key="8">
    <source>
        <dbReference type="ARBA" id="ARBA00037071"/>
    </source>
</evidence>
<dbReference type="InterPro" id="IPR046357">
    <property type="entry name" value="PPIase_dom_sf"/>
</dbReference>
<dbReference type="EMBL" id="CP003537">
    <property type="protein sequence ID" value="AGH95358.1"/>
    <property type="molecule type" value="Genomic_DNA"/>
</dbReference>
<keyword evidence="13" id="KW-1185">Reference proteome</keyword>
<comment type="catalytic activity">
    <reaction evidence="1 9 10">
        <text>[protein]-peptidylproline (omega=180) = [protein]-peptidylproline (omega=0)</text>
        <dbReference type="Rhea" id="RHEA:16237"/>
        <dbReference type="Rhea" id="RHEA-COMP:10747"/>
        <dbReference type="Rhea" id="RHEA-COMP:10748"/>
        <dbReference type="ChEBI" id="CHEBI:83833"/>
        <dbReference type="ChEBI" id="CHEBI:83834"/>
        <dbReference type="EC" id="5.2.1.8"/>
    </reaction>
</comment>
<dbReference type="GO" id="GO:0005737">
    <property type="term" value="C:cytoplasm"/>
    <property type="evidence" value="ECO:0007669"/>
    <property type="project" value="UniProtKB-SubCell"/>
</dbReference>
<keyword evidence="6" id="KW-0143">Chaperone</keyword>
<evidence type="ECO:0000259" key="11">
    <source>
        <dbReference type="PROSITE" id="PS50059"/>
    </source>
</evidence>
<dbReference type="GO" id="GO:0042026">
    <property type="term" value="P:protein refolding"/>
    <property type="evidence" value="ECO:0007669"/>
    <property type="project" value="UniProtKB-ARBA"/>
</dbReference>
<reference evidence="12 13" key="1">
    <citation type="journal article" date="2013" name="ISME J.">
        <title>By their genes ye shall know them: genomic signatures of predatory bacteria.</title>
        <authorList>
            <person name="Pasternak Z."/>
            <person name="Pietrokovski S."/>
            <person name="Rotem O."/>
            <person name="Gophna U."/>
            <person name="Lurie-Weinberger M.N."/>
            <person name="Jurkevitch E."/>
        </authorList>
    </citation>
    <scope>NUCLEOTIDE SEQUENCE [LARGE SCALE GENOMIC DNA]</scope>
    <source>
        <strain evidence="12 13">JSS</strain>
    </source>
</reference>
<dbReference type="PATRIC" id="fig|1184267.3.peg.1155"/>
<evidence type="ECO:0000256" key="3">
    <source>
        <dbReference type="ARBA" id="ARBA00006577"/>
    </source>
</evidence>
<evidence type="ECO:0000256" key="1">
    <source>
        <dbReference type="ARBA" id="ARBA00000971"/>
    </source>
</evidence>
<evidence type="ECO:0000256" key="7">
    <source>
        <dbReference type="ARBA" id="ARBA00023235"/>
    </source>
</evidence>
<dbReference type="OrthoDB" id="3173132at2"/>
<dbReference type="RefSeq" id="WP_015469848.1">
    <property type="nucleotide sequence ID" value="NC_020813.1"/>
</dbReference>
<dbReference type="GO" id="GO:0003755">
    <property type="term" value="F:peptidyl-prolyl cis-trans isomerase activity"/>
    <property type="evidence" value="ECO:0007669"/>
    <property type="project" value="UniProtKB-UniRule"/>
</dbReference>
<evidence type="ECO:0000256" key="2">
    <source>
        <dbReference type="ARBA" id="ARBA00004496"/>
    </source>
</evidence>
<dbReference type="PANTHER" id="PTHR47861:SF3">
    <property type="entry name" value="FKBP-TYPE PEPTIDYL-PROLYL CIS-TRANS ISOMERASE SLYD"/>
    <property type="match status" value="1"/>
</dbReference>
<dbReference type="Proteomes" id="UP000012040">
    <property type="component" value="Chromosome"/>
</dbReference>
<name>M4V811_9BACT</name>
<evidence type="ECO:0000256" key="4">
    <source>
        <dbReference type="ARBA" id="ARBA00022490"/>
    </source>
</evidence>
<keyword evidence="5 9" id="KW-0697">Rotamase</keyword>
<evidence type="ECO:0000313" key="12">
    <source>
        <dbReference type="EMBL" id="AGH95358.1"/>
    </source>
</evidence>
<keyword evidence="7 9" id="KW-0413">Isomerase</keyword>
<dbReference type="Pfam" id="PF00254">
    <property type="entry name" value="FKBP_C"/>
    <property type="match status" value="1"/>
</dbReference>